<dbReference type="EMBL" id="UYYG01000001">
    <property type="protein sequence ID" value="VDN50133.1"/>
    <property type="molecule type" value="Genomic_DNA"/>
</dbReference>
<evidence type="ECO:0000313" key="9">
    <source>
        <dbReference type="Proteomes" id="UP000274756"/>
    </source>
</evidence>
<dbReference type="Proteomes" id="UP000274756">
    <property type="component" value="Unassembled WGS sequence"/>
</dbReference>
<dbReference type="GO" id="GO:0038023">
    <property type="term" value="F:signaling receptor activity"/>
    <property type="evidence" value="ECO:0007669"/>
    <property type="project" value="TreeGrafter"/>
</dbReference>
<dbReference type="InterPro" id="IPR028082">
    <property type="entry name" value="Peripla_BP_I"/>
</dbReference>
<evidence type="ECO:0000256" key="5">
    <source>
        <dbReference type="SAM" id="MobiDB-lite"/>
    </source>
</evidence>
<reference evidence="10" key="1">
    <citation type="submission" date="2017-02" db="UniProtKB">
        <authorList>
            <consortium name="WormBaseParasite"/>
        </authorList>
    </citation>
    <scope>IDENTIFICATION</scope>
</reference>
<dbReference type="PANTHER" id="PTHR44755:SF10">
    <property type="entry name" value="RECEPTOR LIGAND BINDING REGION DOMAIN-CONTAINING PROTEIN"/>
    <property type="match status" value="1"/>
</dbReference>
<accession>A0A0N4U7C0</accession>
<dbReference type="GO" id="GO:0017046">
    <property type="term" value="F:peptide hormone binding"/>
    <property type="evidence" value="ECO:0007669"/>
    <property type="project" value="TreeGrafter"/>
</dbReference>
<evidence type="ECO:0000256" key="4">
    <source>
        <dbReference type="ARBA" id="ARBA00023136"/>
    </source>
</evidence>
<dbReference type="OrthoDB" id="302535at2759"/>
<dbReference type="Proteomes" id="UP000038040">
    <property type="component" value="Unplaced"/>
</dbReference>
<keyword evidence="4" id="KW-0472">Membrane</keyword>
<feature type="domain" description="Receptor ligand binding region" evidence="6">
    <location>
        <begin position="67"/>
        <end position="197"/>
    </location>
</feature>
<dbReference type="STRING" id="318479.A0A0N4U7C0"/>
<dbReference type="Pfam" id="PF01094">
    <property type="entry name" value="ANF_receptor"/>
    <property type="match status" value="1"/>
</dbReference>
<dbReference type="AlphaFoldDB" id="A0A0N4U7C0"/>
<evidence type="ECO:0000256" key="3">
    <source>
        <dbReference type="ARBA" id="ARBA00022989"/>
    </source>
</evidence>
<dbReference type="SUPFAM" id="SSF53822">
    <property type="entry name" value="Periplasmic binding protein-like I"/>
    <property type="match status" value="1"/>
</dbReference>
<feature type="compositionally biased region" description="Basic and acidic residues" evidence="5">
    <location>
        <begin position="8"/>
        <end position="21"/>
    </location>
</feature>
<dbReference type="Gene3D" id="3.40.50.2300">
    <property type="match status" value="1"/>
</dbReference>
<reference evidence="7 9" key="2">
    <citation type="submission" date="2018-11" db="EMBL/GenBank/DDBJ databases">
        <authorList>
            <consortium name="Pathogen Informatics"/>
        </authorList>
    </citation>
    <scope>NUCLEOTIDE SEQUENCE [LARGE SCALE GENOMIC DNA]</scope>
</reference>
<keyword evidence="3" id="KW-1133">Transmembrane helix</keyword>
<evidence type="ECO:0000259" key="6">
    <source>
        <dbReference type="Pfam" id="PF01094"/>
    </source>
</evidence>
<keyword evidence="2" id="KW-0812">Transmembrane</keyword>
<comment type="subcellular location">
    <subcellularLocation>
        <location evidence="1">Membrane</location>
    </subcellularLocation>
</comment>
<feature type="region of interest" description="Disordered" evidence="5">
    <location>
        <begin position="1"/>
        <end position="31"/>
    </location>
</feature>
<gene>
    <name evidence="7" type="ORF">DME_LOCUS106</name>
</gene>
<evidence type="ECO:0000256" key="2">
    <source>
        <dbReference type="ARBA" id="ARBA00022692"/>
    </source>
</evidence>
<dbReference type="GO" id="GO:0016020">
    <property type="term" value="C:membrane"/>
    <property type="evidence" value="ECO:0007669"/>
    <property type="project" value="UniProtKB-SubCell"/>
</dbReference>
<evidence type="ECO:0000313" key="10">
    <source>
        <dbReference type="WBParaSite" id="DME_0000287701-mRNA-1"/>
    </source>
</evidence>
<dbReference type="InterPro" id="IPR052612">
    <property type="entry name" value="ANP_Clearance_Receptor"/>
</dbReference>
<evidence type="ECO:0000313" key="7">
    <source>
        <dbReference type="EMBL" id="VDN50133.1"/>
    </source>
</evidence>
<keyword evidence="9" id="KW-1185">Reference proteome</keyword>
<evidence type="ECO:0000313" key="8">
    <source>
        <dbReference type="Proteomes" id="UP000038040"/>
    </source>
</evidence>
<dbReference type="InterPro" id="IPR001828">
    <property type="entry name" value="ANF_lig-bd_rcpt"/>
</dbReference>
<sequence>MASLNDYRTVKRDNNHQDNRDSSSSTNAKFDVSSKNPIHILFPLPKNEGKPEENPFGITISLAEPIIDIAFDEVYQRSLVPKYSLIRHIRDTNLSDAIGPNVAIAQLVRGELDCIIGYAFVYALAPVARMSPYWGQGIPVITSIGLTSNLDDRKEYALLTRITSPYKVVTDAIIKVFDQMNWLKVTYLFNEQRHGSSNAGIPYGECYLLMASLQRIQYKRNKMEHNYFMFNEKKYDSKQILVHLMKASEISNALAKYLL</sequence>
<organism evidence="8 10">
    <name type="scientific">Dracunculus medinensis</name>
    <name type="common">Guinea worm</name>
    <dbReference type="NCBI Taxonomy" id="318479"/>
    <lineage>
        <taxon>Eukaryota</taxon>
        <taxon>Metazoa</taxon>
        <taxon>Ecdysozoa</taxon>
        <taxon>Nematoda</taxon>
        <taxon>Chromadorea</taxon>
        <taxon>Rhabditida</taxon>
        <taxon>Spirurina</taxon>
        <taxon>Dracunculoidea</taxon>
        <taxon>Dracunculidae</taxon>
        <taxon>Dracunculus</taxon>
    </lineage>
</organism>
<name>A0A0N4U7C0_DRAME</name>
<protein>
    <submittedName>
        <fullName evidence="10">ANF_receptor domain-containing protein</fullName>
    </submittedName>
</protein>
<dbReference type="PANTHER" id="PTHR44755">
    <property type="entry name" value="NATRIURETIC PEPTIDE RECEPTOR 3-RELATED"/>
    <property type="match status" value="1"/>
</dbReference>
<dbReference type="GO" id="GO:0007165">
    <property type="term" value="P:signal transduction"/>
    <property type="evidence" value="ECO:0007669"/>
    <property type="project" value="TreeGrafter"/>
</dbReference>
<dbReference type="WBParaSite" id="DME_0000287701-mRNA-1">
    <property type="protein sequence ID" value="DME_0000287701-mRNA-1"/>
    <property type="gene ID" value="DME_0000287701"/>
</dbReference>
<proteinExistence type="predicted"/>
<feature type="compositionally biased region" description="Polar residues" evidence="5">
    <location>
        <begin position="22"/>
        <end position="31"/>
    </location>
</feature>
<evidence type="ECO:0000256" key="1">
    <source>
        <dbReference type="ARBA" id="ARBA00004370"/>
    </source>
</evidence>